<dbReference type="RefSeq" id="WP_253658053.1">
    <property type="nucleotide sequence ID" value="NZ_JBHMEP010000007.1"/>
</dbReference>
<evidence type="ECO:0000313" key="2">
    <source>
        <dbReference type="Proteomes" id="UP001589645"/>
    </source>
</evidence>
<comment type="caution">
    <text evidence="1">The sequence shown here is derived from an EMBL/GenBank/DDBJ whole genome shotgun (WGS) entry which is preliminary data.</text>
</comment>
<gene>
    <name evidence="1" type="ORF">ACFFUV_18235</name>
</gene>
<name>A0ABV5HRM7_9VIBR</name>
<dbReference type="Proteomes" id="UP001589645">
    <property type="component" value="Unassembled WGS sequence"/>
</dbReference>
<keyword evidence="2" id="KW-1185">Reference proteome</keyword>
<accession>A0ABV5HRM7</accession>
<dbReference type="EMBL" id="JBHMEP010000007">
    <property type="protein sequence ID" value="MFB9136912.1"/>
    <property type="molecule type" value="Genomic_DNA"/>
</dbReference>
<evidence type="ECO:0000313" key="1">
    <source>
        <dbReference type="EMBL" id="MFB9136912.1"/>
    </source>
</evidence>
<reference evidence="1 2" key="1">
    <citation type="submission" date="2024-09" db="EMBL/GenBank/DDBJ databases">
        <authorList>
            <person name="Sun Q."/>
            <person name="Mori K."/>
        </authorList>
    </citation>
    <scope>NUCLEOTIDE SEQUENCE [LARGE SCALE GENOMIC DNA]</scope>
    <source>
        <strain evidence="1 2">CECT 8064</strain>
    </source>
</reference>
<proteinExistence type="predicted"/>
<sequence length="206" mass="23424">MNQYLTSLLNAIAIDIEHLQREFLSSSELDYLNRTLKSGKDLELDFLTSEHGDNLECLLHFFTCHKDIIIEIMHGNAQDEMFTELYTSDVISGGYDCFRFDLSKFPQTYTPTNQVITLYRIGRETECVDDLGCSWAKSIEGLNAYCDASGISKAMLESRPIFVATIDDCQVLFQGKSIEDELVLKHDFTHRSLDGVSDSLRNKIGR</sequence>
<organism evidence="1 2">
    <name type="scientific">Vibrio olivae</name>
    <dbReference type="NCBI Taxonomy" id="1243002"/>
    <lineage>
        <taxon>Bacteria</taxon>
        <taxon>Pseudomonadati</taxon>
        <taxon>Pseudomonadota</taxon>
        <taxon>Gammaproteobacteria</taxon>
        <taxon>Vibrionales</taxon>
        <taxon>Vibrionaceae</taxon>
        <taxon>Vibrio</taxon>
    </lineage>
</organism>
<protein>
    <submittedName>
        <fullName evidence="1">Uncharacterized protein</fullName>
    </submittedName>
</protein>